<dbReference type="Gene3D" id="3.40.1170.60">
    <property type="match status" value="1"/>
</dbReference>
<evidence type="ECO:0000313" key="4">
    <source>
        <dbReference type="EMBL" id="ALT00120.1"/>
    </source>
</evidence>
<dbReference type="InterPro" id="IPR043128">
    <property type="entry name" value="Rev_trsase/Diguanyl_cyclase"/>
</dbReference>
<evidence type="ECO:0000259" key="3">
    <source>
        <dbReference type="Pfam" id="PF00817"/>
    </source>
</evidence>
<dbReference type="EMBL" id="CP013650">
    <property type="protein sequence ID" value="ALT00120.1"/>
    <property type="molecule type" value="Genomic_DNA"/>
</dbReference>
<dbReference type="Pfam" id="PF00817">
    <property type="entry name" value="IMS"/>
    <property type="match status" value="1"/>
</dbReference>
<dbReference type="RefSeq" id="WP_062483567.1">
    <property type="nucleotide sequence ID" value="NZ_CP013650.1"/>
</dbReference>
<dbReference type="InterPro" id="IPR043502">
    <property type="entry name" value="DNA/RNA_pol_sf"/>
</dbReference>
<gene>
    <name evidence="4" type="ORF">AT746_18820</name>
</gene>
<dbReference type="CDD" id="cd03468">
    <property type="entry name" value="PolY_like"/>
    <property type="match status" value="1"/>
</dbReference>
<dbReference type="KEGG" id="lal:AT746_18820"/>
<organism evidence="4 5">
    <name type="scientific">Lacimicrobium alkaliphilum</name>
    <dbReference type="NCBI Taxonomy" id="1526571"/>
    <lineage>
        <taxon>Bacteria</taxon>
        <taxon>Pseudomonadati</taxon>
        <taxon>Pseudomonadota</taxon>
        <taxon>Gammaproteobacteria</taxon>
        <taxon>Alteromonadales</taxon>
        <taxon>Alteromonadaceae</taxon>
        <taxon>Lacimicrobium</taxon>
    </lineage>
</organism>
<keyword evidence="2" id="KW-0227">DNA damage</keyword>
<name>A0A0U2ZM97_9ALTE</name>
<keyword evidence="5" id="KW-1185">Reference proteome</keyword>
<reference evidence="4 5" key="1">
    <citation type="submission" date="2015-12" db="EMBL/GenBank/DDBJ databases">
        <title>Complete genome of Lacimicrobium alkaliphilum KCTC 32984.</title>
        <authorList>
            <person name="Kim S.-G."/>
            <person name="Lee Y.-J."/>
        </authorList>
    </citation>
    <scope>NUCLEOTIDE SEQUENCE [LARGE SCALE GENOMIC DNA]</scope>
    <source>
        <strain evidence="4 5">YelD216</strain>
    </source>
</reference>
<evidence type="ECO:0000256" key="2">
    <source>
        <dbReference type="ARBA" id="ARBA00022763"/>
    </source>
</evidence>
<dbReference type="PANTHER" id="PTHR35369">
    <property type="entry name" value="BLR3025 PROTEIN-RELATED"/>
    <property type="match status" value="1"/>
</dbReference>
<dbReference type="GO" id="GO:0006281">
    <property type="term" value="P:DNA repair"/>
    <property type="evidence" value="ECO:0007669"/>
    <property type="project" value="InterPro"/>
</dbReference>
<dbReference type="Gene3D" id="3.30.70.270">
    <property type="match status" value="1"/>
</dbReference>
<dbReference type="InterPro" id="IPR001126">
    <property type="entry name" value="UmuC"/>
</dbReference>
<dbReference type="Proteomes" id="UP000068447">
    <property type="component" value="Chromosome"/>
</dbReference>
<evidence type="ECO:0000256" key="1">
    <source>
        <dbReference type="ARBA" id="ARBA00010945"/>
    </source>
</evidence>
<dbReference type="AlphaFoldDB" id="A0A0U2ZM97"/>
<protein>
    <recommendedName>
        <fullName evidence="3">UmuC domain-containing protein</fullName>
    </recommendedName>
</protein>
<comment type="similarity">
    <text evidence="1">Belongs to the DNA polymerase type-Y family.</text>
</comment>
<accession>A0A0U2ZM97</accession>
<feature type="domain" description="UmuC" evidence="3">
    <location>
        <begin position="23"/>
        <end position="147"/>
    </location>
</feature>
<proteinExistence type="inferred from homology"/>
<dbReference type="SUPFAM" id="SSF56672">
    <property type="entry name" value="DNA/RNA polymerases"/>
    <property type="match status" value="1"/>
</dbReference>
<dbReference type="STRING" id="1526571.AT746_18820"/>
<dbReference type="OrthoDB" id="5298951at2"/>
<sequence length="468" mass="53217">MSDLWLYLHFPSLQLDCLHSKPGQPVVVLNKADNRIIQLNQTAYQCGIRSGMGLGTAASLCHGLQVAEYQQQLESDKLKDIASWLYGCTSDIALWPPDGLLLRVHPMLSLYGGLQPYWLAVKQRLQPLAFNHTYACGQTPLAARLLAREGLKLIDEEPQKLHEAIRHCPLSATDLSTKQQHQLTRVGVRRVGELLAISTTELSQRFSHDLAIYTGRLSGHFSHPQIFYYPPPHFRQTLTLLYGVENSQRLLSPIQALLLQLEHFLRLRDKLTTRLLLRFVHQDNSTAELCIESAQAEYQASFWQSLIVLKLEKLTLCEAVHAIMLKVTELQDKPGQCQDLFAGQQGRQTPLQLLAQLQAKLGKEALKGLNLDDDFRPEQSTGYTEPDFTGTSCINRTLPSMRPLLLCDPPTALNEKVRLLHGPERIETGWWDSKPVHRDYFIGRCTKGRWLWVYRTPQAQWFIQGVFS</sequence>
<dbReference type="InterPro" id="IPR050356">
    <property type="entry name" value="SulA_CellDiv_inhibitor"/>
</dbReference>
<evidence type="ECO:0000313" key="5">
    <source>
        <dbReference type="Proteomes" id="UP000068447"/>
    </source>
</evidence>
<dbReference type="PANTHER" id="PTHR35369:SF2">
    <property type="entry name" value="BLR3025 PROTEIN"/>
    <property type="match status" value="1"/>
</dbReference>